<sequence>MEANMTLWQWVAFMDYPTKVGSSPAESDELQNGSDFTYMLDEKLTDLTKTKQENRTDETSVEQDDLLEMLRSFFTKLDKEDLLSILDELEETDGVSWDGMLTVEEKADTEPSTKKTEDDPQIVKETDEKADLVETILTLIHALPTEKREEFIGKFTGQMEQVSETDFARISGDLPSNLTNNISVNPPVDMAELEKEVNELFVEIEQKLSLIETQEDVARVAPKILEYLMAWQQLSEKAGNQTELLPFVKRETNNQTPAIWQDLVKLYQQKMNFHTKSVYALESKVTNTDIIRWIGNAFEMTVHKEQPVTTAQAQPVQMPISQVEQMVIHLPSNSDNNQAGKALIEQFNRLIDSKSIVFQQPKGQLAITLKPANLGEMLVRFTQVDGEMIVKIMVTTNAAKKMLEANGQQLRHMFAPHQVVIERNETLVQQSQATYKEEGQAEGHEQDDQSTSDHKEEKDENETFASLFDELILNEKV</sequence>
<keyword evidence="4" id="KW-1185">Reference proteome</keyword>
<dbReference type="AlphaFoldDB" id="A0A918CYI7"/>
<organism evidence="3 4">
    <name type="scientific">Oceanobacillus indicireducens</name>
    <dbReference type="NCBI Taxonomy" id="1004261"/>
    <lineage>
        <taxon>Bacteria</taxon>
        <taxon>Bacillati</taxon>
        <taxon>Bacillota</taxon>
        <taxon>Bacilli</taxon>
        <taxon>Bacillales</taxon>
        <taxon>Bacillaceae</taxon>
        <taxon>Oceanobacillus</taxon>
    </lineage>
</organism>
<protein>
    <recommendedName>
        <fullName evidence="2">Flagellar hook-length control protein-like C-terminal domain-containing protein</fullName>
    </recommendedName>
</protein>
<accession>A0A918CYI7</accession>
<dbReference type="RefSeq" id="WP_188855721.1">
    <property type="nucleotide sequence ID" value="NZ_BMOS01000001.1"/>
</dbReference>
<dbReference type="Pfam" id="PF02120">
    <property type="entry name" value="Flg_hook"/>
    <property type="match status" value="1"/>
</dbReference>
<dbReference type="Proteomes" id="UP000624041">
    <property type="component" value="Unassembled WGS sequence"/>
</dbReference>
<reference evidence="3" key="2">
    <citation type="submission" date="2020-09" db="EMBL/GenBank/DDBJ databases">
        <authorList>
            <person name="Sun Q."/>
            <person name="Ohkuma M."/>
        </authorList>
    </citation>
    <scope>NUCLEOTIDE SEQUENCE</scope>
    <source>
        <strain evidence="3">JCM 17251</strain>
    </source>
</reference>
<evidence type="ECO:0000256" key="1">
    <source>
        <dbReference type="SAM" id="MobiDB-lite"/>
    </source>
</evidence>
<name>A0A918CYI7_9BACI</name>
<proteinExistence type="predicted"/>
<gene>
    <name evidence="3" type="ORF">GCM10007971_02650</name>
</gene>
<evidence type="ECO:0000259" key="2">
    <source>
        <dbReference type="Pfam" id="PF02120"/>
    </source>
</evidence>
<dbReference type="InterPro" id="IPR038610">
    <property type="entry name" value="FliK-like_C_sf"/>
</dbReference>
<reference evidence="3" key="1">
    <citation type="journal article" date="2014" name="Int. J. Syst. Evol. Microbiol.">
        <title>Complete genome sequence of Corynebacterium casei LMG S-19264T (=DSM 44701T), isolated from a smear-ripened cheese.</title>
        <authorList>
            <consortium name="US DOE Joint Genome Institute (JGI-PGF)"/>
            <person name="Walter F."/>
            <person name="Albersmeier A."/>
            <person name="Kalinowski J."/>
            <person name="Ruckert C."/>
        </authorList>
    </citation>
    <scope>NUCLEOTIDE SEQUENCE</scope>
    <source>
        <strain evidence="3">JCM 17251</strain>
    </source>
</reference>
<feature type="compositionally biased region" description="Basic and acidic residues" evidence="1">
    <location>
        <begin position="435"/>
        <end position="458"/>
    </location>
</feature>
<dbReference type="EMBL" id="BMOS01000001">
    <property type="protein sequence ID" value="GGN49744.1"/>
    <property type="molecule type" value="Genomic_DNA"/>
</dbReference>
<feature type="region of interest" description="Disordered" evidence="1">
    <location>
        <begin position="433"/>
        <end position="465"/>
    </location>
</feature>
<dbReference type="InterPro" id="IPR021136">
    <property type="entry name" value="Flagellar_hook_control-like_C"/>
</dbReference>
<dbReference type="CDD" id="cd17470">
    <property type="entry name" value="T3SS_Flik_C"/>
    <property type="match status" value="1"/>
</dbReference>
<comment type="caution">
    <text evidence="3">The sequence shown here is derived from an EMBL/GenBank/DDBJ whole genome shotgun (WGS) entry which is preliminary data.</text>
</comment>
<evidence type="ECO:0000313" key="4">
    <source>
        <dbReference type="Proteomes" id="UP000624041"/>
    </source>
</evidence>
<feature type="domain" description="Flagellar hook-length control protein-like C-terminal" evidence="2">
    <location>
        <begin position="359"/>
        <end position="423"/>
    </location>
</feature>
<evidence type="ECO:0000313" key="3">
    <source>
        <dbReference type="EMBL" id="GGN49744.1"/>
    </source>
</evidence>
<dbReference type="Gene3D" id="3.30.750.140">
    <property type="match status" value="1"/>
</dbReference>